<proteinExistence type="predicted"/>
<feature type="compositionally biased region" description="Polar residues" evidence="6">
    <location>
        <begin position="14"/>
        <end position="23"/>
    </location>
</feature>
<dbReference type="Pfam" id="PF16589">
    <property type="entry name" value="BRCT_2"/>
    <property type="match status" value="1"/>
</dbReference>
<feature type="compositionally biased region" description="Low complexity" evidence="6">
    <location>
        <begin position="40"/>
        <end position="56"/>
    </location>
</feature>
<evidence type="ECO:0000256" key="1">
    <source>
        <dbReference type="ARBA" id="ARBA00004123"/>
    </source>
</evidence>
<comment type="subcellular location">
    <subcellularLocation>
        <location evidence="1">Nucleus</location>
    </subcellularLocation>
</comment>
<dbReference type="Pfam" id="PF12738">
    <property type="entry name" value="PTCB-BRCT"/>
    <property type="match status" value="1"/>
</dbReference>
<feature type="region of interest" description="Disordered" evidence="6">
    <location>
        <begin position="1"/>
        <end position="67"/>
    </location>
</feature>
<sequence length="352" mass="40071">KSKKPSTQPPARAQQANHSSPKVDTNKSSKKRALSPSPPSNGASSSPSTSRGATPSKKPKKARRTKPFNKLFEGVVFAMSGYENPQRGQIRDKAVEMGARYKADWDRTCTHLLCAFINTPKFRQVKSGGIGKIVKKDWVECSYRDRCRYPWRRHCVDRSDKGVESDEEIYAEDDNDAVEEMVVDEEVPVEIDTKKDDEQANGKPKKKRILVMDSDDSDNDSKKAYEVDTDIDEDKTPDMSPSVLDSADTSDLPLPVFENLEFYICPYDETISDSKEEMEKLKELIVKRKGKVHKTPISDVEYYVCHSFDWTEEYSDALSDNPNLTFVHEKWIFECDKKDKLTDKDGYVLLPS</sequence>
<keyword evidence="5" id="KW-0539">Nucleus</keyword>
<feature type="domain" description="BRCT" evidence="7">
    <location>
        <begin position="252"/>
        <end position="349"/>
    </location>
</feature>
<dbReference type="EMBL" id="LJIJ01001415">
    <property type="protein sequence ID" value="ODM91801.1"/>
    <property type="molecule type" value="Genomic_DNA"/>
</dbReference>
<reference evidence="8 9" key="1">
    <citation type="journal article" date="2016" name="Genome Biol. Evol.">
        <title>Gene Family Evolution Reflects Adaptation to Soil Environmental Stressors in the Genome of the Collembolan Orchesella cincta.</title>
        <authorList>
            <person name="Faddeeva-Vakhrusheva A."/>
            <person name="Derks M.F."/>
            <person name="Anvar S.Y."/>
            <person name="Agamennone V."/>
            <person name="Suring W."/>
            <person name="Smit S."/>
            <person name="van Straalen N.M."/>
            <person name="Roelofs D."/>
        </authorList>
    </citation>
    <scope>NUCLEOTIDE SEQUENCE [LARGE SCALE GENOMIC DNA]</scope>
    <source>
        <tissue evidence="8">Mixed pool</tissue>
    </source>
</reference>
<evidence type="ECO:0000256" key="5">
    <source>
        <dbReference type="ARBA" id="ARBA00023242"/>
    </source>
</evidence>
<dbReference type="Proteomes" id="UP000094527">
    <property type="component" value="Unassembled WGS sequence"/>
</dbReference>
<evidence type="ECO:0000256" key="6">
    <source>
        <dbReference type="SAM" id="MobiDB-lite"/>
    </source>
</evidence>
<evidence type="ECO:0000259" key="7">
    <source>
        <dbReference type="PROSITE" id="PS50172"/>
    </source>
</evidence>
<protein>
    <submittedName>
        <fullName evidence="8">DNA repair protein XRCC1</fullName>
    </submittedName>
</protein>
<dbReference type="PANTHER" id="PTHR11370">
    <property type="entry name" value="DNA-REPAIR PROTEIN XRCC1"/>
    <property type="match status" value="1"/>
</dbReference>
<dbReference type="OMA" id="HEKWIFE"/>
<gene>
    <name evidence="8" type="ORF">Ocin01_14877</name>
</gene>
<dbReference type="InterPro" id="IPR045080">
    <property type="entry name" value="BRCT_XRCC1_rpt1"/>
</dbReference>
<dbReference type="SUPFAM" id="SSF52113">
    <property type="entry name" value="BRCT domain"/>
    <property type="match status" value="2"/>
</dbReference>
<dbReference type="CDD" id="cd17725">
    <property type="entry name" value="BRCT_XRCC1_rpt1"/>
    <property type="match status" value="1"/>
</dbReference>
<dbReference type="GO" id="GO:0000012">
    <property type="term" value="P:single strand break repair"/>
    <property type="evidence" value="ECO:0007669"/>
    <property type="project" value="InterPro"/>
</dbReference>
<dbReference type="Gene3D" id="3.40.50.10190">
    <property type="entry name" value="BRCT domain"/>
    <property type="match status" value="2"/>
</dbReference>
<dbReference type="FunFam" id="3.40.50.10190:FF:000008">
    <property type="entry name" value="X-ray repair cross complementing 1"/>
    <property type="match status" value="1"/>
</dbReference>
<dbReference type="InterPro" id="IPR036420">
    <property type="entry name" value="BRCT_dom_sf"/>
</dbReference>
<feature type="region of interest" description="Disordered" evidence="6">
    <location>
        <begin position="185"/>
        <end position="247"/>
    </location>
</feature>
<dbReference type="AlphaFoldDB" id="A0A1D2MFW0"/>
<dbReference type="PANTHER" id="PTHR11370:SF5">
    <property type="entry name" value="DNA REPAIR PROTEIN XRCC1"/>
    <property type="match status" value="1"/>
</dbReference>
<dbReference type="GO" id="GO:0006284">
    <property type="term" value="P:base-excision repair"/>
    <property type="evidence" value="ECO:0007669"/>
    <property type="project" value="InterPro"/>
</dbReference>
<dbReference type="GO" id="GO:0003684">
    <property type="term" value="F:damaged DNA binding"/>
    <property type="evidence" value="ECO:0007669"/>
    <property type="project" value="InterPro"/>
</dbReference>
<evidence type="ECO:0000256" key="4">
    <source>
        <dbReference type="ARBA" id="ARBA00023204"/>
    </source>
</evidence>
<feature type="compositionally biased region" description="Basic residues" evidence="6">
    <location>
        <begin position="57"/>
        <end position="67"/>
    </location>
</feature>
<organism evidence="8 9">
    <name type="scientific">Orchesella cincta</name>
    <name type="common">Springtail</name>
    <name type="synonym">Podura cincta</name>
    <dbReference type="NCBI Taxonomy" id="48709"/>
    <lineage>
        <taxon>Eukaryota</taxon>
        <taxon>Metazoa</taxon>
        <taxon>Ecdysozoa</taxon>
        <taxon>Arthropoda</taxon>
        <taxon>Hexapoda</taxon>
        <taxon>Collembola</taxon>
        <taxon>Entomobryomorpha</taxon>
        <taxon>Entomobryoidea</taxon>
        <taxon>Orchesellidae</taxon>
        <taxon>Orchesellinae</taxon>
        <taxon>Orchesella</taxon>
    </lineage>
</organism>
<feature type="compositionally biased region" description="Basic and acidic residues" evidence="6">
    <location>
        <begin position="191"/>
        <end position="200"/>
    </location>
</feature>
<evidence type="ECO:0000313" key="9">
    <source>
        <dbReference type="Proteomes" id="UP000094527"/>
    </source>
</evidence>
<evidence type="ECO:0000313" key="8">
    <source>
        <dbReference type="EMBL" id="ODM91801.1"/>
    </source>
</evidence>
<dbReference type="InterPro" id="IPR001357">
    <property type="entry name" value="BRCT_dom"/>
</dbReference>
<evidence type="ECO:0000256" key="3">
    <source>
        <dbReference type="ARBA" id="ARBA00022763"/>
    </source>
</evidence>
<dbReference type="GO" id="GO:0005634">
    <property type="term" value="C:nucleus"/>
    <property type="evidence" value="ECO:0007669"/>
    <property type="project" value="UniProtKB-SubCell"/>
</dbReference>
<dbReference type="STRING" id="48709.A0A1D2MFW0"/>
<evidence type="ECO:0000256" key="2">
    <source>
        <dbReference type="ARBA" id="ARBA00022737"/>
    </source>
</evidence>
<keyword evidence="9" id="KW-1185">Reference proteome</keyword>
<keyword evidence="3" id="KW-0227">DNA damage</keyword>
<dbReference type="SMART" id="SM00292">
    <property type="entry name" value="BRCT"/>
    <property type="match status" value="2"/>
</dbReference>
<dbReference type="GO" id="GO:0006303">
    <property type="term" value="P:double-strand break repair via nonhomologous end joining"/>
    <property type="evidence" value="ECO:0007669"/>
    <property type="project" value="InterPro"/>
</dbReference>
<comment type="caution">
    <text evidence="8">The sequence shown here is derived from an EMBL/GenBank/DDBJ whole genome shotgun (WGS) entry which is preliminary data.</text>
</comment>
<dbReference type="PROSITE" id="PS50172">
    <property type="entry name" value="BRCT"/>
    <property type="match status" value="2"/>
</dbReference>
<keyword evidence="4" id="KW-0234">DNA repair</keyword>
<dbReference type="OrthoDB" id="25840at2759"/>
<accession>A0A1D2MFW0</accession>
<name>A0A1D2MFW0_ORCCI</name>
<keyword evidence="2" id="KW-0677">Repeat</keyword>
<feature type="non-terminal residue" evidence="8">
    <location>
        <position position="1"/>
    </location>
</feature>
<feature type="domain" description="BRCT" evidence="7">
    <location>
        <begin position="67"/>
        <end position="156"/>
    </location>
</feature>